<evidence type="ECO:0000256" key="7">
    <source>
        <dbReference type="ARBA" id="ARBA00023012"/>
    </source>
</evidence>
<dbReference type="InterPro" id="IPR003594">
    <property type="entry name" value="HATPase_dom"/>
</dbReference>
<dbReference type="InterPro" id="IPR005467">
    <property type="entry name" value="His_kinase_dom"/>
</dbReference>
<dbReference type="GO" id="GO:0016020">
    <property type="term" value="C:membrane"/>
    <property type="evidence" value="ECO:0007669"/>
    <property type="project" value="UniProtKB-SubCell"/>
</dbReference>
<evidence type="ECO:0000256" key="6">
    <source>
        <dbReference type="ARBA" id="ARBA00022777"/>
    </source>
</evidence>
<keyword evidence="8" id="KW-1133">Transmembrane helix</keyword>
<dbReference type="SMART" id="SM00387">
    <property type="entry name" value="HATPase_c"/>
    <property type="match status" value="1"/>
</dbReference>
<evidence type="ECO:0000256" key="5">
    <source>
        <dbReference type="ARBA" id="ARBA00022679"/>
    </source>
</evidence>
<dbReference type="InterPro" id="IPR003661">
    <property type="entry name" value="HisK_dim/P_dom"/>
</dbReference>
<evidence type="ECO:0000256" key="4">
    <source>
        <dbReference type="ARBA" id="ARBA00022553"/>
    </source>
</evidence>
<comment type="subcellular location">
    <subcellularLocation>
        <location evidence="2">Membrane</location>
    </subcellularLocation>
</comment>
<protein>
    <recommendedName>
        <fullName evidence="3">histidine kinase</fullName>
        <ecNumber evidence="3">2.7.13.3</ecNumber>
    </recommendedName>
</protein>
<dbReference type="InterPro" id="IPR036890">
    <property type="entry name" value="HATPase_C_sf"/>
</dbReference>
<dbReference type="PRINTS" id="PR00344">
    <property type="entry name" value="BCTRLSENSOR"/>
</dbReference>
<feature type="transmembrane region" description="Helical" evidence="8">
    <location>
        <begin position="107"/>
        <end position="125"/>
    </location>
</feature>
<dbReference type="GO" id="GO:0000155">
    <property type="term" value="F:phosphorelay sensor kinase activity"/>
    <property type="evidence" value="ECO:0007669"/>
    <property type="project" value="InterPro"/>
</dbReference>
<organism evidence="10 11">
    <name type="scientific">Asaccharospora irregularis DSM 2635</name>
    <dbReference type="NCBI Taxonomy" id="1121321"/>
    <lineage>
        <taxon>Bacteria</taxon>
        <taxon>Bacillati</taxon>
        <taxon>Bacillota</taxon>
        <taxon>Clostridia</taxon>
        <taxon>Peptostreptococcales</taxon>
        <taxon>Peptostreptococcaceae</taxon>
        <taxon>Asaccharospora</taxon>
    </lineage>
</organism>
<dbReference type="PROSITE" id="PS50109">
    <property type="entry name" value="HIS_KIN"/>
    <property type="match status" value="1"/>
</dbReference>
<dbReference type="Proteomes" id="UP000243255">
    <property type="component" value="Unassembled WGS sequence"/>
</dbReference>
<keyword evidence="11" id="KW-1185">Reference proteome</keyword>
<dbReference type="Gene3D" id="3.30.565.10">
    <property type="entry name" value="Histidine kinase-like ATPase, C-terminal domain"/>
    <property type="match status" value="1"/>
</dbReference>
<evidence type="ECO:0000256" key="1">
    <source>
        <dbReference type="ARBA" id="ARBA00000085"/>
    </source>
</evidence>
<dbReference type="PANTHER" id="PTHR43547:SF2">
    <property type="entry name" value="HYBRID SIGNAL TRANSDUCTION HISTIDINE KINASE C"/>
    <property type="match status" value="1"/>
</dbReference>
<evidence type="ECO:0000313" key="10">
    <source>
        <dbReference type="EMBL" id="SHG85489.1"/>
    </source>
</evidence>
<dbReference type="Pfam" id="PF13188">
    <property type="entry name" value="PAS_8"/>
    <property type="match status" value="1"/>
</dbReference>
<reference evidence="11" key="1">
    <citation type="submission" date="2016-11" db="EMBL/GenBank/DDBJ databases">
        <authorList>
            <person name="Varghese N."/>
            <person name="Submissions S."/>
        </authorList>
    </citation>
    <scope>NUCLEOTIDE SEQUENCE [LARGE SCALE GENOMIC DNA]</scope>
    <source>
        <strain evidence="11">DSM 2635</strain>
    </source>
</reference>
<keyword evidence="6 10" id="KW-0418">Kinase</keyword>
<dbReference type="PANTHER" id="PTHR43547">
    <property type="entry name" value="TWO-COMPONENT HISTIDINE KINASE"/>
    <property type="match status" value="1"/>
</dbReference>
<keyword evidence="4" id="KW-0597">Phosphoprotein</keyword>
<feature type="transmembrane region" description="Helical" evidence="8">
    <location>
        <begin position="167"/>
        <end position="183"/>
    </location>
</feature>
<dbReference type="SMART" id="SM00388">
    <property type="entry name" value="HisKA"/>
    <property type="match status" value="1"/>
</dbReference>
<dbReference type="FunFam" id="3.30.565.10:FF:000006">
    <property type="entry name" value="Sensor histidine kinase WalK"/>
    <property type="match status" value="1"/>
</dbReference>
<evidence type="ECO:0000256" key="8">
    <source>
        <dbReference type="SAM" id="Phobius"/>
    </source>
</evidence>
<dbReference type="Gene3D" id="1.10.287.130">
    <property type="match status" value="1"/>
</dbReference>
<name>A0A1M5N8H0_9FIRM</name>
<gene>
    <name evidence="10" type="ORF">SAMN04488530_10937</name>
</gene>
<dbReference type="RefSeq" id="WP_073125159.1">
    <property type="nucleotide sequence ID" value="NZ_BAABCH010000102.1"/>
</dbReference>
<evidence type="ECO:0000313" key="11">
    <source>
        <dbReference type="Proteomes" id="UP000243255"/>
    </source>
</evidence>
<proteinExistence type="predicted"/>
<dbReference type="Pfam" id="PF00512">
    <property type="entry name" value="HisKA"/>
    <property type="match status" value="1"/>
</dbReference>
<dbReference type="OrthoDB" id="9813394at2"/>
<dbReference type="Pfam" id="PF02518">
    <property type="entry name" value="HATPase_c"/>
    <property type="match status" value="1"/>
</dbReference>
<dbReference type="CDD" id="cd00075">
    <property type="entry name" value="HATPase"/>
    <property type="match status" value="1"/>
</dbReference>
<keyword evidence="7" id="KW-0902">Two-component regulatory system</keyword>
<feature type="transmembrane region" description="Helical" evidence="8">
    <location>
        <begin position="70"/>
        <end position="95"/>
    </location>
</feature>
<dbReference type="Gene3D" id="3.30.450.20">
    <property type="entry name" value="PAS domain"/>
    <property type="match status" value="1"/>
</dbReference>
<evidence type="ECO:0000256" key="2">
    <source>
        <dbReference type="ARBA" id="ARBA00004370"/>
    </source>
</evidence>
<evidence type="ECO:0000256" key="3">
    <source>
        <dbReference type="ARBA" id="ARBA00012438"/>
    </source>
</evidence>
<feature type="transmembrane region" description="Helical" evidence="8">
    <location>
        <begin position="12"/>
        <end position="30"/>
    </location>
</feature>
<feature type="transmembrane region" description="Helical" evidence="8">
    <location>
        <begin position="134"/>
        <end position="155"/>
    </location>
</feature>
<keyword evidence="8" id="KW-0472">Membrane</keyword>
<dbReference type="InterPro" id="IPR004358">
    <property type="entry name" value="Sig_transdc_His_kin-like_C"/>
</dbReference>
<dbReference type="Pfam" id="PF17159">
    <property type="entry name" value="MASE3"/>
    <property type="match status" value="1"/>
</dbReference>
<dbReference type="InterPro" id="IPR000014">
    <property type="entry name" value="PAS"/>
</dbReference>
<dbReference type="SUPFAM" id="SSF47384">
    <property type="entry name" value="Homodimeric domain of signal transducing histidine kinase"/>
    <property type="match status" value="1"/>
</dbReference>
<accession>A0A1M5N8H0</accession>
<feature type="domain" description="Histidine kinase" evidence="9">
    <location>
        <begin position="437"/>
        <end position="656"/>
    </location>
</feature>
<comment type="catalytic activity">
    <reaction evidence="1">
        <text>ATP + protein L-histidine = ADP + protein N-phospho-L-histidine.</text>
        <dbReference type="EC" id="2.7.13.3"/>
    </reaction>
</comment>
<feature type="transmembrane region" description="Helical" evidence="8">
    <location>
        <begin position="36"/>
        <end position="58"/>
    </location>
</feature>
<dbReference type="CDD" id="cd00082">
    <property type="entry name" value="HisKA"/>
    <property type="match status" value="1"/>
</dbReference>
<dbReference type="InterPro" id="IPR036097">
    <property type="entry name" value="HisK_dim/P_sf"/>
</dbReference>
<evidence type="ECO:0000259" key="9">
    <source>
        <dbReference type="PROSITE" id="PS50109"/>
    </source>
</evidence>
<dbReference type="EC" id="2.7.13.3" evidence="3"/>
<keyword evidence="8" id="KW-0812">Transmembrane</keyword>
<dbReference type="InterPro" id="IPR033425">
    <property type="entry name" value="MASE3"/>
</dbReference>
<feature type="transmembrane region" description="Helical" evidence="8">
    <location>
        <begin position="228"/>
        <end position="249"/>
    </location>
</feature>
<dbReference type="SUPFAM" id="SSF55874">
    <property type="entry name" value="ATPase domain of HSP90 chaperone/DNA topoisomerase II/histidine kinase"/>
    <property type="match status" value="1"/>
</dbReference>
<dbReference type="STRING" id="1121321.SAMN04488530_10937"/>
<dbReference type="AlphaFoldDB" id="A0A1M5N8H0"/>
<dbReference type="EMBL" id="FQWX01000009">
    <property type="protein sequence ID" value="SHG85489.1"/>
    <property type="molecule type" value="Genomic_DNA"/>
</dbReference>
<keyword evidence="5" id="KW-0808">Transferase</keyword>
<sequence>MEKSKKVSKEFLGLLAAYIFSILIMAILLGEISMSLVYYVAIFNSSLIGIASLLICMVSVDIGKSSFYKYIAITFAFAGMINLISMFIIVSKLFGAASVSKSTQLNFISSGFEALSLVFSSRYVNREISIKKHILSRIVFVFLILGAAIYTDVFLSIYEGPYNIRDIMQYIHIILYVYALRLLKKNRKNICGRTIRDLKIYIMLRVTNIIMITTYDNLYSIFDVNRNGIIDTVFLLAVILRFFDTYYILKICIIDIIKRPNKTLFRQLIMEKNRLRESIYKLESIKMDLECYNEKYEQLLVSLPDGVLIYEGMEIVFANNKIGEFFKLDSPDALLGKSLDDILDEEFDYNIYELEPFEQGIISDNRGDLVKGLQRKFCFNNTKFNGEITIFRKDIGGEVLFIIIIKNIDSIIKLKKVENELEIKKTMEKARQEILSNISHDFKTPVNVIYSAIQMQDLNIKKEKFDQIAEFNGIVKQNCNRLLRLINNFIDSSRIDNDNLKMNKKCINIVRLVEDITMSVLPFAEDKDISLIFDTDEEEVFCDVDIDFMERIMLNLLSNAIKYNSDSGSIDVFIENHNEFISICVKDTGIGIPESKLSKLFNRFDRIDREVLRHKEGSGIGLNIVKNMIEKLNGSIDVISKENEGTTMIVNLPKSEKRGCQDQVLEFDQLNQKVQLELSDL</sequence>